<protein>
    <submittedName>
        <fullName evidence="1">Uncharacterized protein</fullName>
    </submittedName>
</protein>
<organism evidence="1">
    <name type="scientific">Arundo donax</name>
    <name type="common">Giant reed</name>
    <name type="synonym">Donax arundinaceus</name>
    <dbReference type="NCBI Taxonomy" id="35708"/>
    <lineage>
        <taxon>Eukaryota</taxon>
        <taxon>Viridiplantae</taxon>
        <taxon>Streptophyta</taxon>
        <taxon>Embryophyta</taxon>
        <taxon>Tracheophyta</taxon>
        <taxon>Spermatophyta</taxon>
        <taxon>Magnoliopsida</taxon>
        <taxon>Liliopsida</taxon>
        <taxon>Poales</taxon>
        <taxon>Poaceae</taxon>
        <taxon>PACMAD clade</taxon>
        <taxon>Arundinoideae</taxon>
        <taxon>Arundineae</taxon>
        <taxon>Arundo</taxon>
    </lineage>
</organism>
<evidence type="ECO:0000313" key="1">
    <source>
        <dbReference type="EMBL" id="JAD60487.1"/>
    </source>
</evidence>
<reference evidence="1" key="1">
    <citation type="submission" date="2014-09" db="EMBL/GenBank/DDBJ databases">
        <authorList>
            <person name="Magalhaes I.L.F."/>
            <person name="Oliveira U."/>
            <person name="Santos F.R."/>
            <person name="Vidigal T.H.D.A."/>
            <person name="Brescovit A.D."/>
            <person name="Santos A.J."/>
        </authorList>
    </citation>
    <scope>NUCLEOTIDE SEQUENCE</scope>
    <source>
        <tissue evidence="1">Shoot tissue taken approximately 20 cm above the soil surface</tissue>
    </source>
</reference>
<dbReference type="AlphaFoldDB" id="A0A0A9BMI8"/>
<proteinExistence type="predicted"/>
<accession>A0A0A9BMI8</accession>
<sequence length="52" mass="5999">MDPTSINSTIILDSNWLNHIPIDKIIEIAFSYFLHVLSTFYSDETFSNPSSY</sequence>
<name>A0A0A9BMI8_ARUDO</name>
<dbReference type="EMBL" id="GBRH01237408">
    <property type="protein sequence ID" value="JAD60487.1"/>
    <property type="molecule type" value="Transcribed_RNA"/>
</dbReference>
<reference evidence="1" key="2">
    <citation type="journal article" date="2015" name="Data Brief">
        <title>Shoot transcriptome of the giant reed, Arundo donax.</title>
        <authorList>
            <person name="Barrero R.A."/>
            <person name="Guerrero F.D."/>
            <person name="Moolhuijzen P."/>
            <person name="Goolsby J.A."/>
            <person name="Tidwell J."/>
            <person name="Bellgard S.E."/>
            <person name="Bellgard M.I."/>
        </authorList>
    </citation>
    <scope>NUCLEOTIDE SEQUENCE</scope>
    <source>
        <tissue evidence="1">Shoot tissue taken approximately 20 cm above the soil surface</tissue>
    </source>
</reference>